<dbReference type="Proteomes" id="UP001605036">
    <property type="component" value="Unassembled WGS sequence"/>
</dbReference>
<evidence type="ECO:0000313" key="2">
    <source>
        <dbReference type="Proteomes" id="UP001605036"/>
    </source>
</evidence>
<sequence>MSDSRATNGSVAKSRPIPTHPSVDLVLHEVFASTFTEVTNDLTCVVKIPCLTGTRLSAIMATAVRS</sequence>
<protein>
    <submittedName>
        <fullName evidence="1">Uncharacterized protein</fullName>
    </submittedName>
</protein>
<accession>A0ABD1Z642</accession>
<gene>
    <name evidence="1" type="ORF">R1flu_009789</name>
</gene>
<dbReference type="AlphaFoldDB" id="A0ABD1Z642"/>
<name>A0ABD1Z642_9MARC</name>
<dbReference type="EMBL" id="JBHFFA010000002">
    <property type="protein sequence ID" value="KAL2642202.1"/>
    <property type="molecule type" value="Genomic_DNA"/>
</dbReference>
<organism evidence="1 2">
    <name type="scientific">Riccia fluitans</name>
    <dbReference type="NCBI Taxonomy" id="41844"/>
    <lineage>
        <taxon>Eukaryota</taxon>
        <taxon>Viridiplantae</taxon>
        <taxon>Streptophyta</taxon>
        <taxon>Embryophyta</taxon>
        <taxon>Marchantiophyta</taxon>
        <taxon>Marchantiopsida</taxon>
        <taxon>Marchantiidae</taxon>
        <taxon>Marchantiales</taxon>
        <taxon>Ricciaceae</taxon>
        <taxon>Riccia</taxon>
    </lineage>
</organism>
<comment type="caution">
    <text evidence="1">The sequence shown here is derived from an EMBL/GenBank/DDBJ whole genome shotgun (WGS) entry which is preliminary data.</text>
</comment>
<reference evidence="1 2" key="1">
    <citation type="submission" date="2024-09" db="EMBL/GenBank/DDBJ databases">
        <title>Chromosome-scale assembly of Riccia fluitans.</title>
        <authorList>
            <person name="Paukszto L."/>
            <person name="Sawicki J."/>
            <person name="Karawczyk K."/>
            <person name="Piernik-Szablinska J."/>
            <person name="Szczecinska M."/>
            <person name="Mazdziarz M."/>
        </authorList>
    </citation>
    <scope>NUCLEOTIDE SEQUENCE [LARGE SCALE GENOMIC DNA]</scope>
    <source>
        <strain evidence="1">Rf_01</strain>
        <tissue evidence="1">Aerial parts of the thallus</tissue>
    </source>
</reference>
<proteinExistence type="predicted"/>
<evidence type="ECO:0000313" key="1">
    <source>
        <dbReference type="EMBL" id="KAL2642202.1"/>
    </source>
</evidence>
<keyword evidence="2" id="KW-1185">Reference proteome</keyword>